<dbReference type="OrthoDB" id="5181921at2"/>
<dbReference type="EMBL" id="RKHJ01000001">
    <property type="protein sequence ID" value="ROR66919.1"/>
    <property type="molecule type" value="Genomic_DNA"/>
</dbReference>
<evidence type="ECO:0000256" key="1">
    <source>
        <dbReference type="SAM" id="Phobius"/>
    </source>
</evidence>
<feature type="transmembrane region" description="Helical" evidence="1">
    <location>
        <begin position="12"/>
        <end position="33"/>
    </location>
</feature>
<keyword evidence="3" id="KW-1185">Reference proteome</keyword>
<feature type="transmembrane region" description="Helical" evidence="1">
    <location>
        <begin position="144"/>
        <end position="161"/>
    </location>
</feature>
<feature type="transmembrane region" description="Helical" evidence="1">
    <location>
        <begin position="85"/>
        <end position="108"/>
    </location>
</feature>
<keyword evidence="1" id="KW-0812">Transmembrane</keyword>
<name>A0A3N2AV65_9MICO</name>
<dbReference type="RefSeq" id="WP_123697852.1">
    <property type="nucleotide sequence ID" value="NZ_RKHJ01000001.1"/>
</dbReference>
<accession>A0A3N2AV65</accession>
<dbReference type="Proteomes" id="UP000275456">
    <property type="component" value="Unassembled WGS sequence"/>
</dbReference>
<reference evidence="2 3" key="1">
    <citation type="submission" date="2018-11" db="EMBL/GenBank/DDBJ databases">
        <title>Sequencing the genomes of 1000 actinobacteria strains.</title>
        <authorList>
            <person name="Klenk H.-P."/>
        </authorList>
    </citation>
    <scope>NUCLEOTIDE SEQUENCE [LARGE SCALE GENOMIC DNA]</scope>
    <source>
        <strain evidence="2 3">DSM 9580</strain>
    </source>
</reference>
<evidence type="ECO:0000313" key="2">
    <source>
        <dbReference type="EMBL" id="ROR66919.1"/>
    </source>
</evidence>
<protein>
    <submittedName>
        <fullName evidence="2">Uncharacterized protein</fullName>
    </submittedName>
</protein>
<keyword evidence="1" id="KW-0472">Membrane</keyword>
<evidence type="ECO:0000313" key="3">
    <source>
        <dbReference type="Proteomes" id="UP000275456"/>
    </source>
</evidence>
<comment type="caution">
    <text evidence="2">The sequence shown here is derived from an EMBL/GenBank/DDBJ whole genome shotgun (WGS) entry which is preliminary data.</text>
</comment>
<sequence>MYTNLIARSVHDLTAAAWFGGSLMGAIGLNGATAEAKDPRERTRLSSAGWMRWAPVQTGAFAAHLASLVPILWKNKARYAGQDGVMRWTWIKAGVTVTGAAVTLYSSILGKKVEALAEEGAEGATEPSATASPELQSAQQQLKVLQWVIPVFAGTVIVLGAKHGEMQRPQNVKKGMLESLPFVGKAVRR</sequence>
<proteinExistence type="predicted"/>
<keyword evidence="1" id="KW-1133">Transmembrane helix</keyword>
<gene>
    <name evidence="2" type="ORF">EDD26_2314</name>
</gene>
<dbReference type="AlphaFoldDB" id="A0A3N2AV65"/>
<organism evidence="2 3">
    <name type="scientific">Agrococcus jenensis</name>
    <dbReference type="NCBI Taxonomy" id="46353"/>
    <lineage>
        <taxon>Bacteria</taxon>
        <taxon>Bacillati</taxon>
        <taxon>Actinomycetota</taxon>
        <taxon>Actinomycetes</taxon>
        <taxon>Micrococcales</taxon>
        <taxon>Microbacteriaceae</taxon>
        <taxon>Agrococcus</taxon>
    </lineage>
</organism>